<accession>L7JZR6</accession>
<dbReference type="EMBL" id="JH993801">
    <property type="protein sequence ID" value="ELQ76958.1"/>
    <property type="molecule type" value="Genomic_DNA"/>
</dbReference>
<dbReference type="VEuPathDB" id="MicrosporidiaDB:THOM_0056"/>
<gene>
    <name evidence="1" type="ORF">THOM_0056</name>
</gene>
<keyword evidence="2" id="KW-1185">Reference proteome</keyword>
<dbReference type="InParanoid" id="L7JZR6"/>
<evidence type="ECO:0000313" key="2">
    <source>
        <dbReference type="Proteomes" id="UP000011185"/>
    </source>
</evidence>
<sequence>MFFYAHDSTEHILRSNKINISIYGAINVHVYNNACDGVLKTSAKECLYVHDKHRNHL</sequence>
<evidence type="ECO:0000313" key="1">
    <source>
        <dbReference type="EMBL" id="ELQ76958.1"/>
    </source>
</evidence>
<dbReference type="Proteomes" id="UP000011185">
    <property type="component" value="Unassembled WGS sequence"/>
</dbReference>
<reference evidence="1 2" key="1">
    <citation type="journal article" date="2012" name="PLoS Pathog.">
        <title>The genome of the obligate intracellular parasite Trachipleistophora hominis: new insights into microsporidian genome dynamics and reductive evolution.</title>
        <authorList>
            <person name="Heinz E."/>
            <person name="Williams T.A."/>
            <person name="Nakjang S."/>
            <person name="Noel C.J."/>
            <person name="Swan D.C."/>
            <person name="Goldberg A.V."/>
            <person name="Harris S.R."/>
            <person name="Weinmaier T."/>
            <person name="Markert S."/>
            <person name="Becher D."/>
            <person name="Bernhardt J."/>
            <person name="Dagan T."/>
            <person name="Hacker C."/>
            <person name="Lucocq J.M."/>
            <person name="Schweder T."/>
            <person name="Rattei T."/>
            <person name="Hall N."/>
            <person name="Hirt R.P."/>
            <person name="Embley T.M."/>
        </authorList>
    </citation>
    <scope>NUCLEOTIDE SEQUENCE [LARGE SCALE GENOMIC DNA]</scope>
</reference>
<name>L7JZR6_TRAHO</name>
<protein>
    <submittedName>
        <fullName evidence="1">Uncharacterized protein</fullName>
    </submittedName>
</protein>
<dbReference type="HOGENOM" id="CLU_2998124_0_0_1"/>
<organism evidence="1 2">
    <name type="scientific">Trachipleistophora hominis</name>
    <name type="common">Microsporidian parasite</name>
    <dbReference type="NCBI Taxonomy" id="72359"/>
    <lineage>
        <taxon>Eukaryota</taxon>
        <taxon>Fungi</taxon>
        <taxon>Fungi incertae sedis</taxon>
        <taxon>Microsporidia</taxon>
        <taxon>Pleistophoridae</taxon>
        <taxon>Trachipleistophora</taxon>
    </lineage>
</organism>
<proteinExistence type="predicted"/>
<dbReference type="AlphaFoldDB" id="L7JZR6"/>